<dbReference type="InterPro" id="IPR029044">
    <property type="entry name" value="Nucleotide-diphossugar_trans"/>
</dbReference>
<protein>
    <recommendedName>
        <fullName evidence="1">Glycosyltransferase 2-like domain-containing protein</fullName>
    </recommendedName>
</protein>
<reference evidence="2 3" key="1">
    <citation type="journal article" date="2016" name="Nat. Commun.">
        <title>Thousands of microbial genomes shed light on interconnected biogeochemical processes in an aquifer system.</title>
        <authorList>
            <person name="Anantharaman K."/>
            <person name="Brown C.T."/>
            <person name="Hug L.A."/>
            <person name="Sharon I."/>
            <person name="Castelle C.J."/>
            <person name="Probst A.J."/>
            <person name="Thomas B.C."/>
            <person name="Singh A."/>
            <person name="Wilkins M.J."/>
            <person name="Karaoz U."/>
            <person name="Brodie E.L."/>
            <person name="Williams K.H."/>
            <person name="Hubbard S.S."/>
            <person name="Banfield J.F."/>
        </authorList>
    </citation>
    <scope>NUCLEOTIDE SEQUENCE [LARGE SCALE GENOMIC DNA]</scope>
</reference>
<evidence type="ECO:0000313" key="2">
    <source>
        <dbReference type="EMBL" id="OGC51362.1"/>
    </source>
</evidence>
<dbReference type="STRING" id="1802624.A2982_01225"/>
<gene>
    <name evidence="2" type="ORF">A2982_01225</name>
</gene>
<dbReference type="Proteomes" id="UP000178771">
    <property type="component" value="Unassembled WGS sequence"/>
</dbReference>
<proteinExistence type="predicted"/>
<sequence>MKGLSIVIVSYNTRDILKKCLSNLKTSAPGVQVIVVDNNSSDGSVNIVEADFSGVELIKLKENKGLAWASNIGLKHAKRDFVLYLGSDAFPSKETLEGMLSYMKKHPEVGIATPRLELRNGKEDKDAHRGFPTLWTSFTHFSHLDKIFSGTKLFDRYFMGYKDFLKEQEVDLCISHFMFIRKEVFKKAGIWDEDFFVYGEDVDFCYRAKQAGWKIMYLPQFTVLHYKGAGVGIRKETQDISPASKETRKRMAKASTRAMLTFYRKHYIKRYPKIAAGLVYICVLVLERLRLLKINRQ</sequence>
<comment type="caution">
    <text evidence="2">The sequence shown here is derived from an EMBL/GenBank/DDBJ whole genome shotgun (WGS) entry which is preliminary data.</text>
</comment>
<dbReference type="SUPFAM" id="SSF53448">
    <property type="entry name" value="Nucleotide-diphospho-sugar transferases"/>
    <property type="match status" value="1"/>
</dbReference>
<dbReference type="CDD" id="cd04186">
    <property type="entry name" value="GT_2_like_c"/>
    <property type="match status" value="1"/>
</dbReference>
<evidence type="ECO:0000313" key="3">
    <source>
        <dbReference type="Proteomes" id="UP000178771"/>
    </source>
</evidence>
<dbReference type="PANTHER" id="PTHR43179">
    <property type="entry name" value="RHAMNOSYLTRANSFERASE WBBL"/>
    <property type="match status" value="1"/>
</dbReference>
<organism evidence="2 3">
    <name type="scientific">candidate division WWE3 bacterium RIFCSPLOWO2_01_FULL_39_13</name>
    <dbReference type="NCBI Taxonomy" id="1802624"/>
    <lineage>
        <taxon>Bacteria</taxon>
        <taxon>Katanobacteria</taxon>
    </lineage>
</organism>
<dbReference type="PANTHER" id="PTHR43179:SF7">
    <property type="entry name" value="RHAMNOSYLTRANSFERASE WBBL"/>
    <property type="match status" value="1"/>
</dbReference>
<accession>A0A1F4V2H8</accession>
<feature type="domain" description="Glycosyltransferase 2-like" evidence="1">
    <location>
        <begin position="5"/>
        <end position="187"/>
    </location>
</feature>
<dbReference type="Gene3D" id="3.90.550.10">
    <property type="entry name" value="Spore Coat Polysaccharide Biosynthesis Protein SpsA, Chain A"/>
    <property type="match status" value="1"/>
</dbReference>
<evidence type="ECO:0000259" key="1">
    <source>
        <dbReference type="Pfam" id="PF00535"/>
    </source>
</evidence>
<name>A0A1F4V2H8_UNCKA</name>
<dbReference type="Pfam" id="PF00535">
    <property type="entry name" value="Glycos_transf_2"/>
    <property type="match status" value="1"/>
</dbReference>
<dbReference type="InterPro" id="IPR001173">
    <property type="entry name" value="Glyco_trans_2-like"/>
</dbReference>
<dbReference type="AlphaFoldDB" id="A0A1F4V2H8"/>
<dbReference type="EMBL" id="MEVH01000025">
    <property type="protein sequence ID" value="OGC51362.1"/>
    <property type="molecule type" value="Genomic_DNA"/>
</dbReference>